<dbReference type="AlphaFoldDB" id="A0A2K9MKJ7"/>
<dbReference type="InterPro" id="IPR005025">
    <property type="entry name" value="FMN_Rdtase-like_dom"/>
</dbReference>
<evidence type="ECO:0000259" key="1">
    <source>
        <dbReference type="Pfam" id="PF03358"/>
    </source>
</evidence>
<dbReference type="RefSeq" id="WP_101500915.1">
    <property type="nucleotide sequence ID" value="NZ_CP025583.1"/>
</dbReference>
<accession>A0A2K9MKJ7</accession>
<evidence type="ECO:0000313" key="3">
    <source>
        <dbReference type="Proteomes" id="UP000234882"/>
    </source>
</evidence>
<gene>
    <name evidence="2" type="ORF">CYR75_06580</name>
</gene>
<sequence>MVRILGISGSLRQASFNTALLRAAQELMPEGTELVSGSIAEIPLYNGDDETASGIPSAVQELKEQIAGAAGLLLFTPEYNNSMPGVFKNAIDWASRPASDIGRVFGGKPVALLGASPGGFGTILSQDAWLSVLRTLGTRPWFEGRVMVSRAGSVFDAKGRLTDEQTRIRLAAFLAGFADFAGAQRG</sequence>
<dbReference type="EMBL" id="CP025583">
    <property type="protein sequence ID" value="AUM75576.1"/>
    <property type="molecule type" value="Genomic_DNA"/>
</dbReference>
<dbReference type="Proteomes" id="UP000234882">
    <property type="component" value="Chromosome"/>
</dbReference>
<keyword evidence="3" id="KW-1185">Reference proteome</keyword>
<dbReference type="PANTHER" id="PTHR30543">
    <property type="entry name" value="CHROMATE REDUCTASE"/>
    <property type="match status" value="1"/>
</dbReference>
<dbReference type="InterPro" id="IPR050712">
    <property type="entry name" value="NAD(P)H-dep_reductase"/>
</dbReference>
<name>A0A2K9MKJ7_9RHOB</name>
<dbReference type="GO" id="GO:0016491">
    <property type="term" value="F:oxidoreductase activity"/>
    <property type="evidence" value="ECO:0007669"/>
    <property type="project" value="InterPro"/>
</dbReference>
<organism evidence="2 3">
    <name type="scientific">Paracoccus jeotgali</name>
    <dbReference type="NCBI Taxonomy" id="2065379"/>
    <lineage>
        <taxon>Bacteria</taxon>
        <taxon>Pseudomonadati</taxon>
        <taxon>Pseudomonadota</taxon>
        <taxon>Alphaproteobacteria</taxon>
        <taxon>Rhodobacterales</taxon>
        <taxon>Paracoccaceae</taxon>
        <taxon>Paracoccus</taxon>
    </lineage>
</organism>
<dbReference type="InterPro" id="IPR029039">
    <property type="entry name" value="Flavoprotein-like_sf"/>
</dbReference>
<dbReference type="GO" id="GO:0010181">
    <property type="term" value="F:FMN binding"/>
    <property type="evidence" value="ECO:0007669"/>
    <property type="project" value="TreeGrafter"/>
</dbReference>
<dbReference type="KEGG" id="paru:CYR75_06580"/>
<dbReference type="PANTHER" id="PTHR30543:SF21">
    <property type="entry name" value="NAD(P)H-DEPENDENT FMN REDUCTASE LOT6"/>
    <property type="match status" value="1"/>
</dbReference>
<dbReference type="Gene3D" id="3.40.50.360">
    <property type="match status" value="1"/>
</dbReference>
<protein>
    <submittedName>
        <fullName evidence="2">NADPH-dependent FMN reductase</fullName>
    </submittedName>
</protein>
<dbReference type="SUPFAM" id="SSF52218">
    <property type="entry name" value="Flavoproteins"/>
    <property type="match status" value="1"/>
</dbReference>
<dbReference type="OrthoDB" id="9812295at2"/>
<feature type="domain" description="NADPH-dependent FMN reductase-like" evidence="1">
    <location>
        <begin position="3"/>
        <end position="151"/>
    </location>
</feature>
<dbReference type="Pfam" id="PF03358">
    <property type="entry name" value="FMN_red"/>
    <property type="match status" value="1"/>
</dbReference>
<proteinExistence type="predicted"/>
<dbReference type="GO" id="GO:0005829">
    <property type="term" value="C:cytosol"/>
    <property type="evidence" value="ECO:0007669"/>
    <property type="project" value="TreeGrafter"/>
</dbReference>
<evidence type="ECO:0000313" key="2">
    <source>
        <dbReference type="EMBL" id="AUM75576.1"/>
    </source>
</evidence>
<reference evidence="3" key="1">
    <citation type="submission" date="2017-12" db="EMBL/GenBank/DDBJ databases">
        <title>Genomic analysis of Paracoccus sp. CBA4604.</title>
        <authorList>
            <person name="Roh S.W."/>
            <person name="Kim J.Y."/>
            <person name="Kim J.S."/>
        </authorList>
    </citation>
    <scope>NUCLEOTIDE SEQUENCE [LARGE SCALE GENOMIC DNA]</scope>
    <source>
        <strain evidence="3">CBA4604</strain>
    </source>
</reference>